<evidence type="ECO:0000313" key="1">
    <source>
        <dbReference type="EMBL" id="EEF57941.1"/>
    </source>
</evidence>
<dbReference type="AlphaFoldDB" id="B9XQB7"/>
<proteinExistence type="predicted"/>
<gene>
    <name evidence="1" type="ORF">Cflav_PD1116</name>
</gene>
<sequence>MGIKRRIREKWLVVAMVNIEERHGQQPTTPLIEKWKQNAMTEPALNRLCPLAE</sequence>
<dbReference type="EMBL" id="ABOX02000053">
    <property type="protein sequence ID" value="EEF57941.1"/>
    <property type="molecule type" value="Genomic_DNA"/>
</dbReference>
<protein>
    <submittedName>
        <fullName evidence="1">Uncharacterized protein</fullName>
    </submittedName>
</protein>
<accession>B9XQB7</accession>
<comment type="caution">
    <text evidence="1">The sequence shown here is derived from an EMBL/GenBank/DDBJ whole genome shotgun (WGS) entry which is preliminary data.</text>
</comment>
<keyword evidence="2" id="KW-1185">Reference proteome</keyword>
<reference evidence="1 2" key="1">
    <citation type="journal article" date="2011" name="J. Bacteriol.">
        <title>Genome sequence of 'Pedosphaera parvula' Ellin514, an aerobic Verrucomicrobial isolate from pasture soil.</title>
        <authorList>
            <person name="Kant R."/>
            <person name="van Passel M.W."/>
            <person name="Sangwan P."/>
            <person name="Palva A."/>
            <person name="Lucas S."/>
            <person name="Copeland A."/>
            <person name="Lapidus A."/>
            <person name="Glavina Del Rio T."/>
            <person name="Dalin E."/>
            <person name="Tice H."/>
            <person name="Bruce D."/>
            <person name="Goodwin L."/>
            <person name="Pitluck S."/>
            <person name="Chertkov O."/>
            <person name="Larimer F.W."/>
            <person name="Land M.L."/>
            <person name="Hauser L."/>
            <person name="Brettin T.S."/>
            <person name="Detter J.C."/>
            <person name="Han S."/>
            <person name="de Vos W.M."/>
            <person name="Janssen P.H."/>
            <person name="Smidt H."/>
        </authorList>
    </citation>
    <scope>NUCLEOTIDE SEQUENCE [LARGE SCALE GENOMIC DNA]</scope>
    <source>
        <strain evidence="1 2">Ellin514</strain>
    </source>
</reference>
<name>B9XQB7_PEDPL</name>
<evidence type="ECO:0000313" key="2">
    <source>
        <dbReference type="Proteomes" id="UP000003688"/>
    </source>
</evidence>
<dbReference type="Proteomes" id="UP000003688">
    <property type="component" value="Unassembled WGS sequence"/>
</dbReference>
<organism evidence="1 2">
    <name type="scientific">Pedosphaera parvula (strain Ellin514)</name>
    <dbReference type="NCBI Taxonomy" id="320771"/>
    <lineage>
        <taxon>Bacteria</taxon>
        <taxon>Pseudomonadati</taxon>
        <taxon>Verrucomicrobiota</taxon>
        <taxon>Pedosphaerae</taxon>
        <taxon>Pedosphaerales</taxon>
        <taxon>Pedosphaeraceae</taxon>
        <taxon>Pedosphaera</taxon>
    </lineage>
</organism>